<evidence type="ECO:0000256" key="14">
    <source>
        <dbReference type="RuleBase" id="RU003960"/>
    </source>
</evidence>
<dbReference type="InterPro" id="IPR035996">
    <property type="entry name" value="4pyrrol_Methylase_sf"/>
</dbReference>
<feature type="compositionally biased region" description="Basic and acidic residues" evidence="15">
    <location>
        <begin position="98"/>
        <end position="108"/>
    </location>
</feature>
<evidence type="ECO:0000259" key="18">
    <source>
        <dbReference type="Pfam" id="PF14824"/>
    </source>
</evidence>
<evidence type="ECO:0000256" key="7">
    <source>
        <dbReference type="ARBA" id="ARBA00023002"/>
    </source>
</evidence>
<dbReference type="Gene3D" id="3.30.160.110">
    <property type="entry name" value="Siroheme synthase, domain 2"/>
    <property type="match status" value="1"/>
</dbReference>
<dbReference type="InterPro" id="IPR014776">
    <property type="entry name" value="4pyrrole_Mease_sub2"/>
</dbReference>
<keyword evidence="11" id="KW-0511">Multifunctional enzyme</keyword>
<dbReference type="InterPro" id="IPR014777">
    <property type="entry name" value="4pyrrole_Mease_sub1"/>
</dbReference>
<evidence type="ECO:0000256" key="1">
    <source>
        <dbReference type="ARBA" id="ARBA00005010"/>
    </source>
</evidence>
<evidence type="ECO:0000256" key="12">
    <source>
        <dbReference type="ARBA" id="ARBA00025705"/>
    </source>
</evidence>
<evidence type="ECO:0000256" key="4">
    <source>
        <dbReference type="ARBA" id="ARBA00022603"/>
    </source>
</evidence>
<keyword evidence="8" id="KW-0520">NAD</keyword>
<evidence type="ECO:0000256" key="8">
    <source>
        <dbReference type="ARBA" id="ARBA00023027"/>
    </source>
</evidence>
<dbReference type="RefSeq" id="WP_176951339.1">
    <property type="nucleotide sequence ID" value="NZ_JABXYK010000013.1"/>
</dbReference>
<reference evidence="19 20" key="1">
    <citation type="submission" date="2020-06" db="EMBL/GenBank/DDBJ databases">
        <title>Rhizobium sp.nov. isolated from the tomato plant.</title>
        <authorList>
            <person name="Thin K.K."/>
            <person name="Zhang X."/>
            <person name="He S."/>
        </authorList>
    </citation>
    <scope>NUCLEOTIDE SEQUENCE [LARGE SCALE GENOMIC DNA]</scope>
    <source>
        <strain evidence="19 20">DBTS2</strain>
    </source>
</reference>
<keyword evidence="6" id="KW-0949">S-adenosyl-L-methionine</keyword>
<evidence type="ECO:0000313" key="20">
    <source>
        <dbReference type="Proteomes" id="UP000659172"/>
    </source>
</evidence>
<dbReference type="PANTHER" id="PTHR45790:SF3">
    <property type="entry name" value="S-ADENOSYL-L-METHIONINE-DEPENDENT UROPORPHYRINOGEN III METHYLTRANSFERASE, CHLOROPLASTIC"/>
    <property type="match status" value="1"/>
</dbReference>
<evidence type="ECO:0000313" key="19">
    <source>
        <dbReference type="EMBL" id="NVP57369.1"/>
    </source>
</evidence>
<keyword evidence="3" id="KW-0169">Cobalamin biosynthesis</keyword>
<accession>A0ABX2QHV7</accession>
<feature type="domain" description="Sirohaem synthase dimerisation" evidence="17">
    <location>
        <begin position="233"/>
        <end position="271"/>
    </location>
</feature>
<dbReference type="Pfam" id="PF00590">
    <property type="entry name" value="TP_methylase"/>
    <property type="match status" value="1"/>
</dbReference>
<dbReference type="EMBL" id="JABXYK010000013">
    <property type="protein sequence ID" value="NVP57369.1"/>
    <property type="molecule type" value="Genomic_DNA"/>
</dbReference>
<dbReference type="Gene3D" id="3.30.950.10">
    <property type="entry name" value="Methyltransferase, Cobalt-precorrin-4 Transmethylase, Domain 2"/>
    <property type="match status" value="1"/>
</dbReference>
<dbReference type="NCBIfam" id="NF007922">
    <property type="entry name" value="PRK10637.1"/>
    <property type="match status" value="1"/>
</dbReference>
<dbReference type="SUPFAM" id="SSF75615">
    <property type="entry name" value="Siroheme synthase middle domains-like"/>
    <property type="match status" value="1"/>
</dbReference>
<feature type="region of interest" description="Disordered" evidence="15">
    <location>
        <begin position="85"/>
        <end position="108"/>
    </location>
</feature>
<dbReference type="InterPro" id="IPR028281">
    <property type="entry name" value="Sirohaem_synthase_central"/>
</dbReference>
<name>A0ABX2QHV7_9HYPH</name>
<dbReference type="InterPro" id="IPR037115">
    <property type="entry name" value="Sirohaem_synt_dimer_dom_sf"/>
</dbReference>
<evidence type="ECO:0000256" key="2">
    <source>
        <dbReference type="ARBA" id="ARBA00005879"/>
    </source>
</evidence>
<dbReference type="InterPro" id="IPR019478">
    <property type="entry name" value="Sirohaem_synthase_dimer_dom"/>
</dbReference>
<keyword evidence="20" id="KW-1185">Reference proteome</keyword>
<evidence type="ECO:0000256" key="6">
    <source>
        <dbReference type="ARBA" id="ARBA00022691"/>
    </source>
</evidence>
<keyword evidence="10" id="KW-0627">Porphyrin biosynthesis</keyword>
<sequence length="559" mass="60121">MDVLQQRRNDNTARVEPLATLPVFWSLAGKRVIVAGGSDAAAWKAELLAACGAEVHVYADDLSEGFARLVEADIALPRTLSLSPQARKGDAASAREQAGGRRAGEREAFDGGQILASPSMRREGAGRPMTVETSQRHGHYVHHPRSWSPEIFADAALAIADCEDEEEALAFFKAARSAGVPVNVIDKPACCQFQFGSIVNRSPVVVAISTDGAAPILTQAIRRQIETLLPRSLKSWAALARSMRDRVNERLAPGPQRRAFWERFVDRVFATTDTPEEGVGRALLADAERLAEAPATGRVTLVGAGPGEAEMMTLKAVRALQSADVILFDDLASDEVLELARREARRMLVGKRGGRESCRQEEINDMMVTLARAGKHVVRLKSGDPAIFGRAGEEIERLEREGIPVEIVPGITAASAMASRLGVSLTHRDCAQSVRFITGHSRHGGLPADVDWRAVADPRTTTIFYMGGRTACLIAERLAEEGLPAATPAVIVSNVSRPSEKRWLGTVESIPAGIAKIGFENPVLIGVGTVFEACAARYQTAPQHAPAGVQETAALHARR</sequence>
<evidence type="ECO:0000256" key="10">
    <source>
        <dbReference type="ARBA" id="ARBA00023244"/>
    </source>
</evidence>
<comment type="similarity">
    <text evidence="2 14">Belongs to the precorrin methyltransferase family.</text>
</comment>
<dbReference type="SUPFAM" id="SSF53790">
    <property type="entry name" value="Tetrapyrrole methylase"/>
    <property type="match status" value="1"/>
</dbReference>
<evidence type="ECO:0000256" key="15">
    <source>
        <dbReference type="SAM" id="MobiDB-lite"/>
    </source>
</evidence>
<evidence type="ECO:0000256" key="5">
    <source>
        <dbReference type="ARBA" id="ARBA00022679"/>
    </source>
</evidence>
<dbReference type="InterPro" id="IPR006366">
    <property type="entry name" value="CobA/CysG_C"/>
</dbReference>
<evidence type="ECO:0000256" key="13">
    <source>
        <dbReference type="ARBA" id="ARBA00047561"/>
    </source>
</evidence>
<dbReference type="PROSITE" id="PS00840">
    <property type="entry name" value="SUMT_2"/>
    <property type="match status" value="1"/>
</dbReference>
<protein>
    <submittedName>
        <fullName evidence="19">Uroporphyrinogen-III C-methyltransferase</fullName>
        <ecNumber evidence="19">2.1.1.107</ecNumber>
    </submittedName>
</protein>
<organism evidence="19 20">
    <name type="scientific">Mycoplana rhizolycopersici</name>
    <dbReference type="NCBI Taxonomy" id="2746702"/>
    <lineage>
        <taxon>Bacteria</taxon>
        <taxon>Pseudomonadati</taxon>
        <taxon>Pseudomonadota</taxon>
        <taxon>Alphaproteobacteria</taxon>
        <taxon>Hyphomicrobiales</taxon>
        <taxon>Rhizobiaceae</taxon>
        <taxon>Mycoplana</taxon>
    </lineage>
</organism>
<dbReference type="SUPFAM" id="SSF51735">
    <property type="entry name" value="NAD(P)-binding Rossmann-fold domains"/>
    <property type="match status" value="1"/>
</dbReference>
<dbReference type="PROSITE" id="PS00839">
    <property type="entry name" value="SUMT_1"/>
    <property type="match status" value="1"/>
</dbReference>
<dbReference type="Pfam" id="PF10414">
    <property type="entry name" value="CysG_dimeriser"/>
    <property type="match status" value="1"/>
</dbReference>
<feature type="domain" description="Tetrapyrrole methylase" evidence="16">
    <location>
        <begin position="298"/>
        <end position="510"/>
    </location>
</feature>
<keyword evidence="5 14" id="KW-0808">Transferase</keyword>
<keyword evidence="9" id="KW-0456">Lyase</keyword>
<dbReference type="Gene3D" id="3.40.50.720">
    <property type="entry name" value="NAD(P)-binding Rossmann-like Domain"/>
    <property type="match status" value="1"/>
</dbReference>
<dbReference type="InterPro" id="IPR036291">
    <property type="entry name" value="NAD(P)-bd_dom_sf"/>
</dbReference>
<comment type="caution">
    <text evidence="19">The sequence shown here is derived from an EMBL/GenBank/DDBJ whole genome shotgun (WGS) entry which is preliminary data.</text>
</comment>
<dbReference type="Pfam" id="PF13241">
    <property type="entry name" value="NAD_binding_7"/>
    <property type="match status" value="1"/>
</dbReference>
<dbReference type="InterPro" id="IPR003043">
    <property type="entry name" value="Uropor_MeTrfase_CS"/>
</dbReference>
<evidence type="ECO:0000256" key="3">
    <source>
        <dbReference type="ARBA" id="ARBA00022573"/>
    </source>
</evidence>
<dbReference type="EC" id="2.1.1.107" evidence="19"/>
<dbReference type="Pfam" id="PF14824">
    <property type="entry name" value="Sirohm_synth_M"/>
    <property type="match status" value="1"/>
</dbReference>
<dbReference type="PANTHER" id="PTHR45790">
    <property type="entry name" value="SIROHEME SYNTHASE-RELATED"/>
    <property type="match status" value="1"/>
</dbReference>
<feature type="domain" description="Siroheme synthase central" evidence="18">
    <location>
        <begin position="206"/>
        <end position="226"/>
    </location>
</feature>
<dbReference type="Gene3D" id="3.40.1010.10">
    <property type="entry name" value="Cobalt-precorrin-4 Transmethylase, Domain 1"/>
    <property type="match status" value="1"/>
</dbReference>
<comment type="catalytic activity">
    <reaction evidence="13">
        <text>precorrin-2 + NAD(+) = sirohydrochlorin + NADH + 2 H(+)</text>
        <dbReference type="Rhea" id="RHEA:15613"/>
        <dbReference type="ChEBI" id="CHEBI:15378"/>
        <dbReference type="ChEBI" id="CHEBI:57540"/>
        <dbReference type="ChEBI" id="CHEBI:57945"/>
        <dbReference type="ChEBI" id="CHEBI:58351"/>
        <dbReference type="ChEBI" id="CHEBI:58827"/>
        <dbReference type="EC" id="1.3.1.76"/>
    </reaction>
</comment>
<evidence type="ECO:0000259" key="17">
    <source>
        <dbReference type="Pfam" id="PF10414"/>
    </source>
</evidence>
<dbReference type="Gene3D" id="1.10.8.210">
    <property type="entry name" value="Sirohaem synthase, dimerisation domain"/>
    <property type="match status" value="1"/>
</dbReference>
<dbReference type="GO" id="GO:0032259">
    <property type="term" value="P:methylation"/>
    <property type="evidence" value="ECO:0007669"/>
    <property type="project" value="UniProtKB-KW"/>
</dbReference>
<comment type="pathway">
    <text evidence="1">Porphyrin-containing compound metabolism; siroheme biosynthesis; sirohydrochlorin from precorrin-2: step 1/1.</text>
</comment>
<dbReference type="GO" id="GO:0004851">
    <property type="term" value="F:uroporphyrin-III C-methyltransferase activity"/>
    <property type="evidence" value="ECO:0007669"/>
    <property type="project" value="UniProtKB-EC"/>
</dbReference>
<dbReference type="NCBIfam" id="TIGR01470">
    <property type="entry name" value="cysG_Nterm"/>
    <property type="match status" value="1"/>
</dbReference>
<dbReference type="Proteomes" id="UP000659172">
    <property type="component" value="Unassembled WGS sequence"/>
</dbReference>
<evidence type="ECO:0000256" key="11">
    <source>
        <dbReference type="ARBA" id="ARBA00023268"/>
    </source>
</evidence>
<dbReference type="NCBIfam" id="NF004790">
    <property type="entry name" value="PRK06136.1"/>
    <property type="match status" value="1"/>
</dbReference>
<dbReference type="InterPro" id="IPR050161">
    <property type="entry name" value="Siro_Cobalamin_biosynth"/>
</dbReference>
<keyword evidence="7" id="KW-0560">Oxidoreductase</keyword>
<keyword evidence="4 14" id="KW-0489">Methyltransferase</keyword>
<gene>
    <name evidence="19" type="primary">cobA</name>
    <name evidence="19" type="ORF">HV823_19090</name>
</gene>
<dbReference type="InterPro" id="IPR000878">
    <property type="entry name" value="4pyrrol_Mease"/>
</dbReference>
<dbReference type="NCBIfam" id="TIGR01469">
    <property type="entry name" value="cobA_cysG_Cterm"/>
    <property type="match status" value="1"/>
</dbReference>
<evidence type="ECO:0000256" key="9">
    <source>
        <dbReference type="ARBA" id="ARBA00023239"/>
    </source>
</evidence>
<proteinExistence type="inferred from homology"/>
<comment type="pathway">
    <text evidence="12">Porphyrin-containing compound metabolism; siroheme biosynthesis; precorrin-2 from uroporphyrinogen III: step 1/1.</text>
</comment>
<dbReference type="CDD" id="cd11642">
    <property type="entry name" value="SUMT"/>
    <property type="match status" value="1"/>
</dbReference>
<evidence type="ECO:0000259" key="16">
    <source>
        <dbReference type="Pfam" id="PF00590"/>
    </source>
</evidence>
<dbReference type="InterPro" id="IPR006367">
    <property type="entry name" value="Sirohaem_synthase_N"/>
</dbReference>